<organism evidence="3">
    <name type="scientific">marine metagenome</name>
    <dbReference type="NCBI Taxonomy" id="408172"/>
    <lineage>
        <taxon>unclassified sequences</taxon>
        <taxon>metagenomes</taxon>
        <taxon>ecological metagenomes</taxon>
    </lineage>
</organism>
<dbReference type="AlphaFoldDB" id="A0A381RNQ8"/>
<dbReference type="CDD" id="cd00555">
    <property type="entry name" value="Maf"/>
    <property type="match status" value="1"/>
</dbReference>
<keyword evidence="2" id="KW-0378">Hydrolase</keyword>
<sequence length="193" mass="20682">VPLCLASASPRRRALLNQIKVPFTVLVVDLDETRLPDEPPNQMVVRLASSKATTAKNWFVEHGKPVPAILGADTCVVIDKEILGKPASRREAVCMLHKLSGQTHQVYTGIALLSGTAIQTQTVMSEVTFTRLTSAQIENYSDGTEPFDKAGAYAIQGVGATFISHISGSYSNIMGLPLHETYALLTAAGWSGS</sequence>
<name>A0A381RNQ8_9ZZZZ</name>
<dbReference type="SUPFAM" id="SSF52972">
    <property type="entry name" value="ITPase-like"/>
    <property type="match status" value="1"/>
</dbReference>
<gene>
    <name evidence="3" type="ORF">METZ01_LOCUS46369</name>
</gene>
<evidence type="ECO:0000256" key="1">
    <source>
        <dbReference type="ARBA" id="ARBA00001968"/>
    </source>
</evidence>
<dbReference type="PANTHER" id="PTHR43213:SF5">
    <property type="entry name" value="BIFUNCTIONAL DTTP_UTP PYROPHOSPHATASE_METHYLTRANSFERASE PROTEIN-RELATED"/>
    <property type="match status" value="1"/>
</dbReference>
<protein>
    <recommendedName>
        <fullName evidence="4">Septum formation protein Maf</fullName>
    </recommendedName>
</protein>
<dbReference type="NCBIfam" id="TIGR00172">
    <property type="entry name" value="maf"/>
    <property type="match status" value="1"/>
</dbReference>
<dbReference type="InterPro" id="IPR003697">
    <property type="entry name" value="Maf-like"/>
</dbReference>
<dbReference type="Gene3D" id="3.90.950.10">
    <property type="match status" value="1"/>
</dbReference>
<dbReference type="GO" id="GO:0047429">
    <property type="term" value="F:nucleoside triphosphate diphosphatase activity"/>
    <property type="evidence" value="ECO:0007669"/>
    <property type="project" value="InterPro"/>
</dbReference>
<accession>A0A381RNQ8</accession>
<evidence type="ECO:0000256" key="2">
    <source>
        <dbReference type="ARBA" id="ARBA00022801"/>
    </source>
</evidence>
<dbReference type="PANTHER" id="PTHR43213">
    <property type="entry name" value="BIFUNCTIONAL DTTP/UTP PYROPHOSPHATASE/METHYLTRANSFERASE PROTEIN-RELATED"/>
    <property type="match status" value="1"/>
</dbReference>
<dbReference type="PIRSF" id="PIRSF006305">
    <property type="entry name" value="Maf"/>
    <property type="match status" value="1"/>
</dbReference>
<comment type="cofactor">
    <cofactor evidence="1">
        <name>a divalent metal cation</name>
        <dbReference type="ChEBI" id="CHEBI:60240"/>
    </cofactor>
</comment>
<evidence type="ECO:0008006" key="4">
    <source>
        <dbReference type="Google" id="ProtNLM"/>
    </source>
</evidence>
<evidence type="ECO:0000313" key="3">
    <source>
        <dbReference type="EMBL" id="SUZ93515.1"/>
    </source>
</evidence>
<dbReference type="Pfam" id="PF02545">
    <property type="entry name" value="Maf"/>
    <property type="match status" value="1"/>
</dbReference>
<feature type="non-terminal residue" evidence="3">
    <location>
        <position position="1"/>
    </location>
</feature>
<dbReference type="EMBL" id="UINC01002153">
    <property type="protein sequence ID" value="SUZ93515.1"/>
    <property type="molecule type" value="Genomic_DNA"/>
</dbReference>
<proteinExistence type="inferred from homology"/>
<dbReference type="InterPro" id="IPR029001">
    <property type="entry name" value="ITPase-like_fam"/>
</dbReference>
<dbReference type="HAMAP" id="MF_00528">
    <property type="entry name" value="Maf"/>
    <property type="match status" value="1"/>
</dbReference>
<reference evidence="3" key="1">
    <citation type="submission" date="2018-05" db="EMBL/GenBank/DDBJ databases">
        <authorList>
            <person name="Lanie J.A."/>
            <person name="Ng W.-L."/>
            <person name="Kazmierczak K.M."/>
            <person name="Andrzejewski T.M."/>
            <person name="Davidsen T.M."/>
            <person name="Wayne K.J."/>
            <person name="Tettelin H."/>
            <person name="Glass J.I."/>
            <person name="Rusch D."/>
            <person name="Podicherti R."/>
            <person name="Tsui H.-C.T."/>
            <person name="Winkler M.E."/>
        </authorList>
    </citation>
    <scope>NUCLEOTIDE SEQUENCE</scope>
</reference>